<dbReference type="RefSeq" id="XP_023462172.1">
    <property type="nucleotide sequence ID" value="XM_023612077.1"/>
</dbReference>
<gene>
    <name evidence="2" type="ORF">RHIMIDRAFT_268478</name>
</gene>
<dbReference type="GeneID" id="35443066"/>
<feature type="region of interest" description="Disordered" evidence="1">
    <location>
        <begin position="1"/>
        <end position="20"/>
    </location>
</feature>
<name>A0A2G4SI73_RHIZD</name>
<dbReference type="Proteomes" id="UP000242254">
    <property type="component" value="Unassembled WGS sequence"/>
</dbReference>
<feature type="region of interest" description="Disordered" evidence="1">
    <location>
        <begin position="30"/>
        <end position="49"/>
    </location>
</feature>
<evidence type="ECO:0000256" key="1">
    <source>
        <dbReference type="SAM" id="MobiDB-lite"/>
    </source>
</evidence>
<dbReference type="AlphaFoldDB" id="A0A2G4SI73"/>
<sequence length="209" mass="23651">MNSNIEPQHDPPPASSPDDVINKLDEIHLDSNNTIEDEDTPMTEASDKVTEASVDIPMSPAENLKHLQELKARLCVVAKNLNTQFEQALLDNDDVALETSSKKLSSVEERIRSLTSLIESESKLIQEPTTTNPAVSYNINNRYIPSKKLPKFNVDPTASALYQLTHRDGKNKNSSSNEPSLEMFLREFERLFRDYNVSIDENWLTHLQV</sequence>
<reference evidence="2 3" key="1">
    <citation type="journal article" date="2016" name="Proc. Natl. Acad. Sci. U.S.A.">
        <title>Lipid metabolic changes in an early divergent fungus govern the establishment of a mutualistic symbiosis with endobacteria.</title>
        <authorList>
            <person name="Lastovetsky O.A."/>
            <person name="Gaspar M.L."/>
            <person name="Mondo S.J."/>
            <person name="LaButti K.M."/>
            <person name="Sandor L."/>
            <person name="Grigoriev I.V."/>
            <person name="Henry S.A."/>
            <person name="Pawlowska T.E."/>
        </authorList>
    </citation>
    <scope>NUCLEOTIDE SEQUENCE [LARGE SCALE GENOMIC DNA]</scope>
    <source>
        <strain evidence="2 3">ATCC 52813</strain>
    </source>
</reference>
<organism evidence="2 3">
    <name type="scientific">Rhizopus microsporus ATCC 52813</name>
    <dbReference type="NCBI Taxonomy" id="1340429"/>
    <lineage>
        <taxon>Eukaryota</taxon>
        <taxon>Fungi</taxon>
        <taxon>Fungi incertae sedis</taxon>
        <taxon>Mucoromycota</taxon>
        <taxon>Mucoromycotina</taxon>
        <taxon>Mucoromycetes</taxon>
        <taxon>Mucorales</taxon>
        <taxon>Mucorineae</taxon>
        <taxon>Rhizopodaceae</taxon>
        <taxon>Rhizopus</taxon>
    </lineage>
</organism>
<feature type="non-terminal residue" evidence="2">
    <location>
        <position position="209"/>
    </location>
</feature>
<dbReference type="STRING" id="1340429.A0A2G4SI73"/>
<evidence type="ECO:0000313" key="2">
    <source>
        <dbReference type="EMBL" id="PHZ08464.1"/>
    </source>
</evidence>
<dbReference type="EMBL" id="KZ303864">
    <property type="protein sequence ID" value="PHZ08464.1"/>
    <property type="molecule type" value="Genomic_DNA"/>
</dbReference>
<accession>A0A2G4SI73</accession>
<proteinExistence type="predicted"/>
<keyword evidence="3" id="KW-1185">Reference proteome</keyword>
<protein>
    <submittedName>
        <fullName evidence="2">Uncharacterized protein</fullName>
    </submittedName>
</protein>
<evidence type="ECO:0000313" key="3">
    <source>
        <dbReference type="Proteomes" id="UP000242254"/>
    </source>
</evidence>